<accession>A0A3S0H932</accession>
<keyword evidence="1 2" id="KW-0732">Signal</keyword>
<comment type="caution">
    <text evidence="4">The sequence shown here is derived from an EMBL/GenBank/DDBJ whole genome shotgun (WGS) entry which is preliminary data.</text>
</comment>
<dbReference type="OrthoDB" id="945117at2"/>
<proteinExistence type="predicted"/>
<dbReference type="AlphaFoldDB" id="A0A3S0H932"/>
<evidence type="ECO:0000259" key="3">
    <source>
        <dbReference type="Pfam" id="PF13505"/>
    </source>
</evidence>
<dbReference type="EMBL" id="RXOF01000001">
    <property type="protein sequence ID" value="RTQ53682.1"/>
    <property type="molecule type" value="Genomic_DNA"/>
</dbReference>
<gene>
    <name evidence="4" type="ORF">EJV47_02800</name>
</gene>
<dbReference type="Pfam" id="PF13505">
    <property type="entry name" value="OMP_b-brl"/>
    <property type="match status" value="1"/>
</dbReference>
<dbReference type="Proteomes" id="UP000282184">
    <property type="component" value="Unassembled WGS sequence"/>
</dbReference>
<name>A0A3S0H932_9BACT</name>
<sequence length="208" mass="22837">MRKLLLVLLAGGLALPTLAQTERGSKLIGVTVGNVRYTTYNYNERKEYSARLTPSVGWFVADNLLLGAGLNLGYEGYRSEQQALNYAFSVRSRDLGVGLQPQLRYYLPAGSKHRLFGHLSGGLTRYWSRLEITENQTPSTTRSKYTERFIYGGLGYNYFLSPNVALEALAGYRRTNDLELSTVPAGAVSVQLGLSVFLPANTAATSAP</sequence>
<keyword evidence="5" id="KW-1185">Reference proteome</keyword>
<evidence type="ECO:0000313" key="5">
    <source>
        <dbReference type="Proteomes" id="UP000282184"/>
    </source>
</evidence>
<evidence type="ECO:0000256" key="2">
    <source>
        <dbReference type="SAM" id="SignalP"/>
    </source>
</evidence>
<protein>
    <recommendedName>
        <fullName evidence="3">Outer membrane protein beta-barrel domain-containing protein</fullName>
    </recommendedName>
</protein>
<evidence type="ECO:0000313" key="4">
    <source>
        <dbReference type="EMBL" id="RTQ53682.1"/>
    </source>
</evidence>
<feature type="chain" id="PRO_5018587610" description="Outer membrane protein beta-barrel domain-containing protein" evidence="2">
    <location>
        <begin position="20"/>
        <end position="208"/>
    </location>
</feature>
<evidence type="ECO:0000256" key="1">
    <source>
        <dbReference type="ARBA" id="ARBA00022729"/>
    </source>
</evidence>
<feature type="domain" description="Outer membrane protein beta-barrel" evidence="3">
    <location>
        <begin position="6"/>
        <end position="179"/>
    </location>
</feature>
<organism evidence="4 5">
    <name type="scientific">Hymenobacter gummosus</name>
    <dbReference type="NCBI Taxonomy" id="1776032"/>
    <lineage>
        <taxon>Bacteria</taxon>
        <taxon>Pseudomonadati</taxon>
        <taxon>Bacteroidota</taxon>
        <taxon>Cytophagia</taxon>
        <taxon>Cytophagales</taxon>
        <taxon>Hymenobacteraceae</taxon>
        <taxon>Hymenobacter</taxon>
    </lineage>
</organism>
<reference evidence="4 5" key="1">
    <citation type="submission" date="2018-12" db="EMBL/GenBank/DDBJ databases">
        <title>Hymenobacter gummosus sp. nov., isolated from a spring.</title>
        <authorList>
            <person name="Nie L."/>
        </authorList>
    </citation>
    <scope>NUCLEOTIDE SEQUENCE [LARGE SCALE GENOMIC DNA]</scope>
    <source>
        <strain evidence="4 5">KCTC 52166</strain>
    </source>
</reference>
<dbReference type="InterPro" id="IPR027385">
    <property type="entry name" value="Beta-barrel_OMP"/>
</dbReference>
<dbReference type="RefSeq" id="WP_126691608.1">
    <property type="nucleotide sequence ID" value="NZ_RXOF01000001.1"/>
</dbReference>
<feature type="signal peptide" evidence="2">
    <location>
        <begin position="1"/>
        <end position="19"/>
    </location>
</feature>
<dbReference type="SUPFAM" id="SSF56935">
    <property type="entry name" value="Porins"/>
    <property type="match status" value="1"/>
</dbReference>